<feature type="transmembrane region" description="Helical" evidence="6">
    <location>
        <begin position="83"/>
        <end position="102"/>
    </location>
</feature>
<feature type="transmembrane region" description="Helical" evidence="6">
    <location>
        <begin position="12"/>
        <end position="38"/>
    </location>
</feature>
<evidence type="ECO:0000313" key="8">
    <source>
        <dbReference type="EMBL" id="GAP44396.1"/>
    </source>
</evidence>
<dbReference type="RefSeq" id="WP_062043617.1">
    <property type="nucleotide sequence ID" value="NZ_DF968183.1"/>
</dbReference>
<feature type="transmembrane region" description="Helical" evidence="6">
    <location>
        <begin position="369"/>
        <end position="388"/>
    </location>
</feature>
<sequence>MLTIQKKLTNSFYALLSLPATAMGFALSVQIAALSWILSTQYHLDIHDVGLVWAAGPLAGIIGQVIIGVISDKVWFWNGRRRPFIIIGGILASMMLLALPNIGVIQASLGTGGILGIAIVVALTLDLAINVSFNPTRSIIADVTPEGKARTKGYTWMQTVSGSFGVMAYFIGAMLDNYILIYSGAVLVLLFSVIPPFFIKEPRELGQQDGENAVSTEKQPAGDPSEGSLLNMLRIIEPLWGFLLYAVYAMVIRLSGIPPIPYHIFEIFALLLTVILIGKTLIKKEAGNHEENGKTGFQKVLAAHSFTWIGVQTMFIYMYAYVKDTIPALDNDALGNVVNWSFFTINLIAAIIPVLILLPLAARFGRVKVHATGIALMAAGYLGIFLLGHTPAMIYVMMAVIGIGWAATISLPFAIMSQKVPQTRMGLYMGLFNLSVVLPQLVASLGVGELISNAADKSITFLICSVTVTFSSLAWFLVKEPADHATAGTPVGGSH</sequence>
<feature type="signal peptide" evidence="7">
    <location>
        <begin position="1"/>
        <end position="22"/>
    </location>
</feature>
<dbReference type="SUPFAM" id="SSF103473">
    <property type="entry name" value="MFS general substrate transporter"/>
    <property type="match status" value="1"/>
</dbReference>
<evidence type="ECO:0000256" key="2">
    <source>
        <dbReference type="ARBA" id="ARBA00022448"/>
    </source>
</evidence>
<evidence type="ECO:0000256" key="5">
    <source>
        <dbReference type="ARBA" id="ARBA00023136"/>
    </source>
</evidence>
<feature type="transmembrane region" description="Helical" evidence="6">
    <location>
        <begin position="427"/>
        <end position="447"/>
    </location>
</feature>
<feature type="transmembrane region" description="Helical" evidence="6">
    <location>
        <begin position="301"/>
        <end position="320"/>
    </location>
</feature>
<dbReference type="Pfam" id="PF07690">
    <property type="entry name" value="MFS_1"/>
    <property type="match status" value="1"/>
</dbReference>
<evidence type="ECO:0000256" key="4">
    <source>
        <dbReference type="ARBA" id="ARBA00022989"/>
    </source>
</evidence>
<feature type="transmembrane region" description="Helical" evidence="6">
    <location>
        <begin position="262"/>
        <end position="281"/>
    </location>
</feature>
<keyword evidence="5 6" id="KW-0472">Membrane</keyword>
<comment type="subcellular location">
    <subcellularLocation>
        <location evidence="1">Membrane</location>
        <topology evidence="1">Multi-pass membrane protein</topology>
    </subcellularLocation>
</comment>
<evidence type="ECO:0000256" key="6">
    <source>
        <dbReference type="SAM" id="Phobius"/>
    </source>
</evidence>
<keyword evidence="4 6" id="KW-1133">Transmembrane helix</keyword>
<keyword evidence="2" id="KW-0813">Transport</keyword>
<feature type="transmembrane region" description="Helical" evidence="6">
    <location>
        <begin position="340"/>
        <end position="362"/>
    </location>
</feature>
<keyword evidence="9" id="KW-1185">Reference proteome</keyword>
<keyword evidence="3 6" id="KW-0812">Transmembrane</keyword>
<dbReference type="InterPro" id="IPR011701">
    <property type="entry name" value="MFS"/>
</dbReference>
<evidence type="ECO:0000256" key="1">
    <source>
        <dbReference type="ARBA" id="ARBA00004141"/>
    </source>
</evidence>
<dbReference type="PANTHER" id="PTHR19432:SF35">
    <property type="entry name" value="SOLUTE CARRIER FAMILY 45 MEMBER 3 ISOFORM X1"/>
    <property type="match status" value="1"/>
</dbReference>
<accession>A0A0S7BU08</accession>
<organism evidence="8">
    <name type="scientific">Lentimicrobium saccharophilum</name>
    <dbReference type="NCBI Taxonomy" id="1678841"/>
    <lineage>
        <taxon>Bacteria</taxon>
        <taxon>Pseudomonadati</taxon>
        <taxon>Bacteroidota</taxon>
        <taxon>Bacteroidia</taxon>
        <taxon>Bacteroidales</taxon>
        <taxon>Lentimicrobiaceae</taxon>
        <taxon>Lentimicrobium</taxon>
    </lineage>
</organism>
<dbReference type="InterPro" id="IPR036259">
    <property type="entry name" value="MFS_trans_sf"/>
</dbReference>
<keyword evidence="8" id="KW-0762">Sugar transport</keyword>
<reference evidence="8" key="1">
    <citation type="journal article" date="2015" name="Genome Announc.">
        <title>Draft Genome Sequence of Bacteroidales Strain TBC1, a Novel Isolate from a Methanogenic Wastewater Treatment System.</title>
        <authorList>
            <person name="Tourlousse D.M."/>
            <person name="Matsuura N."/>
            <person name="Sun L."/>
            <person name="Toyonaga M."/>
            <person name="Kuroda K."/>
            <person name="Ohashi A."/>
            <person name="Cruz R."/>
            <person name="Yamaguchi T."/>
            <person name="Sekiguchi Y."/>
        </authorList>
    </citation>
    <scope>NUCLEOTIDE SEQUENCE [LARGE SCALE GENOMIC DNA]</scope>
    <source>
        <strain evidence="8">TBC1</strain>
    </source>
</reference>
<dbReference type="GO" id="GO:0016020">
    <property type="term" value="C:membrane"/>
    <property type="evidence" value="ECO:0007669"/>
    <property type="project" value="UniProtKB-SubCell"/>
</dbReference>
<dbReference type="PANTHER" id="PTHR19432">
    <property type="entry name" value="SUGAR TRANSPORTER"/>
    <property type="match status" value="1"/>
</dbReference>
<dbReference type="STRING" id="1678841.TBC1_12201"/>
<feature type="transmembrane region" description="Helical" evidence="6">
    <location>
        <begin position="114"/>
        <end position="133"/>
    </location>
</feature>
<evidence type="ECO:0000256" key="7">
    <source>
        <dbReference type="SAM" id="SignalP"/>
    </source>
</evidence>
<dbReference type="EMBL" id="DF968183">
    <property type="protein sequence ID" value="GAP44396.1"/>
    <property type="molecule type" value="Genomic_DNA"/>
</dbReference>
<feature type="transmembrane region" description="Helical" evidence="6">
    <location>
        <begin position="154"/>
        <end position="172"/>
    </location>
</feature>
<dbReference type="OrthoDB" id="7584869at2"/>
<proteinExistence type="predicted"/>
<gene>
    <name evidence="8" type="ORF">TBC1_12201</name>
</gene>
<dbReference type="AlphaFoldDB" id="A0A0S7BU08"/>
<dbReference type="Gene3D" id="1.20.1250.20">
    <property type="entry name" value="MFS general substrate transporter like domains"/>
    <property type="match status" value="2"/>
</dbReference>
<feature type="transmembrane region" description="Helical" evidence="6">
    <location>
        <begin position="178"/>
        <end position="199"/>
    </location>
</feature>
<keyword evidence="7" id="KW-0732">Signal</keyword>
<evidence type="ECO:0000313" key="9">
    <source>
        <dbReference type="Proteomes" id="UP000053091"/>
    </source>
</evidence>
<feature type="transmembrane region" description="Helical" evidence="6">
    <location>
        <begin position="394"/>
        <end position="415"/>
    </location>
</feature>
<protein>
    <submittedName>
        <fullName evidence="8">MFS/sugar transport protein</fullName>
    </submittedName>
</protein>
<name>A0A0S7BU08_9BACT</name>
<feature type="chain" id="PRO_5006633168" evidence="7">
    <location>
        <begin position="23"/>
        <end position="495"/>
    </location>
</feature>
<feature type="transmembrane region" description="Helical" evidence="6">
    <location>
        <begin position="459"/>
        <end position="478"/>
    </location>
</feature>
<feature type="transmembrane region" description="Helical" evidence="6">
    <location>
        <begin position="50"/>
        <end position="71"/>
    </location>
</feature>
<dbReference type="GO" id="GO:0008506">
    <property type="term" value="F:sucrose:proton symporter activity"/>
    <property type="evidence" value="ECO:0007669"/>
    <property type="project" value="TreeGrafter"/>
</dbReference>
<evidence type="ECO:0000256" key="3">
    <source>
        <dbReference type="ARBA" id="ARBA00022692"/>
    </source>
</evidence>
<dbReference type="Proteomes" id="UP000053091">
    <property type="component" value="Unassembled WGS sequence"/>
</dbReference>
<feature type="transmembrane region" description="Helical" evidence="6">
    <location>
        <begin position="239"/>
        <end position="256"/>
    </location>
</feature>